<sequence length="329" mass="36521">MTAHNGFRVGGSPPSNKGWKSHLFFISCHRGWSFPTKWTSRMVNNSVPALSANKTELVEILRGILSASGVKDMNEAWLAEMGLSPAPRGMFFLFVHYTSFFLIVPYRVEMFNLEKMKSDNGAISGSMVPSTISASTIVDVTSSMVEKLPSTDEGASLGKRSRKVTPEQPTDASGSTTRAPAKKGNESMEVDEAPERGYTIRDLCEGLHFVIAECRAKKLEEHVEKLRAKLESLKNQQKGLNQEVGILRSSYNGARDYRVRLEGDVLSLTEATMLLEVELKVKGPKAVDAFKVSRGFKSGLEKMGQDNYEFGHRVVLAWLQGKHMEIEIE</sequence>
<keyword evidence="1" id="KW-0175">Coiled coil</keyword>
<evidence type="ECO:0000256" key="1">
    <source>
        <dbReference type="SAM" id="Coils"/>
    </source>
</evidence>
<dbReference type="Proteomes" id="UP000287651">
    <property type="component" value="Unassembled WGS sequence"/>
</dbReference>
<comment type="caution">
    <text evidence="3">The sequence shown here is derived from an EMBL/GenBank/DDBJ whole genome shotgun (WGS) entry which is preliminary data.</text>
</comment>
<feature type="coiled-coil region" evidence="1">
    <location>
        <begin position="209"/>
        <end position="243"/>
    </location>
</feature>
<feature type="compositionally biased region" description="Polar residues" evidence="2">
    <location>
        <begin position="167"/>
        <end position="178"/>
    </location>
</feature>
<protein>
    <submittedName>
        <fullName evidence="3">Uncharacterized protein</fullName>
    </submittedName>
</protein>
<dbReference type="EMBL" id="AMZH03007524">
    <property type="protein sequence ID" value="RRT61127.1"/>
    <property type="molecule type" value="Genomic_DNA"/>
</dbReference>
<evidence type="ECO:0000313" key="4">
    <source>
        <dbReference type="Proteomes" id="UP000287651"/>
    </source>
</evidence>
<proteinExistence type="predicted"/>
<feature type="region of interest" description="Disordered" evidence="2">
    <location>
        <begin position="148"/>
        <end position="191"/>
    </location>
</feature>
<gene>
    <name evidence="3" type="ORF">B296_00034024</name>
</gene>
<accession>A0A426ZAV5</accession>
<dbReference type="AlphaFoldDB" id="A0A426ZAV5"/>
<organism evidence="3 4">
    <name type="scientific">Ensete ventricosum</name>
    <name type="common">Abyssinian banana</name>
    <name type="synonym">Musa ensete</name>
    <dbReference type="NCBI Taxonomy" id="4639"/>
    <lineage>
        <taxon>Eukaryota</taxon>
        <taxon>Viridiplantae</taxon>
        <taxon>Streptophyta</taxon>
        <taxon>Embryophyta</taxon>
        <taxon>Tracheophyta</taxon>
        <taxon>Spermatophyta</taxon>
        <taxon>Magnoliopsida</taxon>
        <taxon>Liliopsida</taxon>
        <taxon>Zingiberales</taxon>
        <taxon>Musaceae</taxon>
        <taxon>Ensete</taxon>
    </lineage>
</organism>
<evidence type="ECO:0000256" key="2">
    <source>
        <dbReference type="SAM" id="MobiDB-lite"/>
    </source>
</evidence>
<name>A0A426ZAV5_ENSVE</name>
<reference evidence="3 4" key="1">
    <citation type="journal article" date="2014" name="Agronomy (Basel)">
        <title>A Draft Genome Sequence for Ensete ventricosum, the Drought-Tolerant Tree Against Hunger.</title>
        <authorList>
            <person name="Harrison J."/>
            <person name="Moore K.A."/>
            <person name="Paszkiewicz K."/>
            <person name="Jones T."/>
            <person name="Grant M."/>
            <person name="Ambacheew D."/>
            <person name="Muzemil S."/>
            <person name="Studholme D.J."/>
        </authorList>
    </citation>
    <scope>NUCLEOTIDE SEQUENCE [LARGE SCALE GENOMIC DNA]</scope>
</reference>
<evidence type="ECO:0000313" key="3">
    <source>
        <dbReference type="EMBL" id="RRT61127.1"/>
    </source>
</evidence>